<dbReference type="AlphaFoldDB" id="A0AAD3T2Q1"/>
<organism evidence="3 4">
    <name type="scientific">Nepenthes gracilis</name>
    <name type="common">Slender pitcher plant</name>
    <dbReference type="NCBI Taxonomy" id="150966"/>
    <lineage>
        <taxon>Eukaryota</taxon>
        <taxon>Viridiplantae</taxon>
        <taxon>Streptophyta</taxon>
        <taxon>Embryophyta</taxon>
        <taxon>Tracheophyta</taxon>
        <taxon>Spermatophyta</taxon>
        <taxon>Magnoliopsida</taxon>
        <taxon>eudicotyledons</taxon>
        <taxon>Gunneridae</taxon>
        <taxon>Pentapetalae</taxon>
        <taxon>Caryophyllales</taxon>
        <taxon>Nepenthaceae</taxon>
        <taxon>Nepenthes</taxon>
    </lineage>
</organism>
<protein>
    <recommendedName>
        <fullName evidence="2">DUF7950 domain-containing protein</fullName>
    </recommendedName>
</protein>
<dbReference type="PANTHER" id="PTHR33595">
    <property type="entry name" value="VON WILLEBRAND FACTOR A DOMAIN PROTEIN"/>
    <property type="match status" value="1"/>
</dbReference>
<feature type="region of interest" description="Disordered" evidence="1">
    <location>
        <begin position="37"/>
        <end position="112"/>
    </location>
</feature>
<comment type="caution">
    <text evidence="3">The sequence shown here is derived from an EMBL/GenBank/DDBJ whole genome shotgun (WGS) entry which is preliminary data.</text>
</comment>
<dbReference type="PANTHER" id="PTHR33595:SF7">
    <property type="entry name" value="OS12G0242500 PROTEIN"/>
    <property type="match status" value="1"/>
</dbReference>
<feature type="domain" description="DUF7950" evidence="2">
    <location>
        <begin position="191"/>
        <end position="328"/>
    </location>
</feature>
<keyword evidence="4" id="KW-1185">Reference proteome</keyword>
<proteinExistence type="predicted"/>
<evidence type="ECO:0000256" key="1">
    <source>
        <dbReference type="SAM" id="MobiDB-lite"/>
    </source>
</evidence>
<feature type="compositionally biased region" description="Basic and acidic residues" evidence="1">
    <location>
        <begin position="48"/>
        <end position="57"/>
    </location>
</feature>
<dbReference type="EMBL" id="BSYO01000023">
    <property type="protein sequence ID" value="GMH21534.1"/>
    <property type="molecule type" value="Genomic_DNA"/>
</dbReference>
<dbReference type="Pfam" id="PF25821">
    <property type="entry name" value="DUF7950"/>
    <property type="match status" value="1"/>
</dbReference>
<name>A0AAD3T2Q1_NEPGR</name>
<accession>A0AAD3T2Q1</accession>
<gene>
    <name evidence="3" type="ORF">Nepgr_023376</name>
</gene>
<evidence type="ECO:0000259" key="2">
    <source>
        <dbReference type="Pfam" id="PF25821"/>
    </source>
</evidence>
<dbReference type="Proteomes" id="UP001279734">
    <property type="component" value="Unassembled WGS sequence"/>
</dbReference>
<evidence type="ECO:0000313" key="3">
    <source>
        <dbReference type="EMBL" id="GMH21534.1"/>
    </source>
</evidence>
<dbReference type="InterPro" id="IPR057710">
    <property type="entry name" value="DUF7950"/>
</dbReference>
<evidence type="ECO:0000313" key="4">
    <source>
        <dbReference type="Proteomes" id="UP001279734"/>
    </source>
</evidence>
<sequence>MNGRGGCCIARYGGGAAACDLSNFDRIMLRFRPIAPKPVAGGGFSGPSKEENNDRHLKTGRGKRRYAKDNHNNNGRRGRGSGARKRKSSYPEGKSSDGDGLQNSKPVVTLPLLPETPDLTAVTKRDRKAPSWLRFSSLVRQNDADGHARSGSAATVCFTGGDRTAVRMPPQQQQEDEERDGAAAPARVTVGSYVIVECVTDTWVDGDWLGRTDEEKRRRLEEDTCPGFISDGWNRVWWTNKAYRKMTMRTAGGGEAENVVVWLVMRETLPPTCPACTCWVRVLNRRHWKEGGSSSPPSSSPSLTLPCDVWRMDSGEFAWRLDVAASLSLGR</sequence>
<reference evidence="3" key="1">
    <citation type="submission" date="2023-05" db="EMBL/GenBank/DDBJ databases">
        <title>Nepenthes gracilis genome sequencing.</title>
        <authorList>
            <person name="Fukushima K."/>
        </authorList>
    </citation>
    <scope>NUCLEOTIDE SEQUENCE</scope>
    <source>
        <strain evidence="3">SING2019-196</strain>
    </source>
</reference>
<feature type="compositionally biased region" description="Basic residues" evidence="1">
    <location>
        <begin position="74"/>
        <end position="88"/>
    </location>
</feature>